<dbReference type="AlphaFoldDB" id="A0A7Y2WAP5"/>
<evidence type="ECO:0000259" key="2">
    <source>
        <dbReference type="Pfam" id="PF07007"/>
    </source>
</evidence>
<feature type="chain" id="PRO_5031398884" evidence="1">
    <location>
        <begin position="22"/>
        <end position="131"/>
    </location>
</feature>
<dbReference type="Proteomes" id="UP000569202">
    <property type="component" value="Unassembled WGS sequence"/>
</dbReference>
<dbReference type="InterPro" id="IPR009739">
    <property type="entry name" value="LprI-like_N"/>
</dbReference>
<feature type="signal peptide" evidence="1">
    <location>
        <begin position="1"/>
        <end position="21"/>
    </location>
</feature>
<proteinExistence type="predicted"/>
<accession>A0A7Y2WAP5</accession>
<dbReference type="PANTHER" id="PTHR39176:SF1">
    <property type="entry name" value="PERIPLASMIC PROTEIN"/>
    <property type="match status" value="1"/>
</dbReference>
<dbReference type="Gene3D" id="1.20.1270.180">
    <property type="match status" value="1"/>
</dbReference>
<organism evidence="3 4">
    <name type="scientific">Acinetobacter terrae</name>
    <dbReference type="NCBI Taxonomy" id="2731247"/>
    <lineage>
        <taxon>Bacteria</taxon>
        <taxon>Pseudomonadati</taxon>
        <taxon>Pseudomonadota</taxon>
        <taxon>Gammaproteobacteria</taxon>
        <taxon>Moraxellales</taxon>
        <taxon>Moraxellaceae</taxon>
        <taxon>Acinetobacter</taxon>
        <taxon>Acinetobacter Taxon 24</taxon>
    </lineage>
</organism>
<dbReference type="Pfam" id="PF07007">
    <property type="entry name" value="LprI"/>
    <property type="match status" value="1"/>
</dbReference>
<evidence type="ECO:0000313" key="4">
    <source>
        <dbReference type="Proteomes" id="UP000569202"/>
    </source>
</evidence>
<name>A0A7Y2WAP5_9GAMM</name>
<keyword evidence="1" id="KW-0732">Signal</keyword>
<comment type="caution">
    <text evidence="3">The sequence shown here is derived from an EMBL/GenBank/DDBJ whole genome shotgun (WGS) entry which is preliminary data.</text>
</comment>
<reference evidence="3 4" key="1">
    <citation type="submission" date="2020-04" db="EMBL/GenBank/DDBJ databases">
        <title>Acinetobacter Taxon 24.</title>
        <authorList>
            <person name="Nemec A."/>
            <person name="Radolfova-Krizova L."/>
            <person name="Higgins P.G."/>
            <person name="Spanelova P."/>
        </authorList>
    </citation>
    <scope>NUCLEOTIDE SEQUENCE [LARGE SCALE GENOMIC DNA]</scope>
    <source>
        <strain evidence="3 4">ANC 5380</strain>
    </source>
</reference>
<evidence type="ECO:0000313" key="3">
    <source>
        <dbReference type="EMBL" id="NNH77646.1"/>
    </source>
</evidence>
<protein>
    <submittedName>
        <fullName evidence="3">DUF1311 domain-containing protein</fullName>
    </submittedName>
</protein>
<feature type="domain" description="Lysozyme inhibitor LprI-like N-terminal" evidence="2">
    <location>
        <begin position="33"/>
        <end position="124"/>
    </location>
</feature>
<sequence>MLKCAALLGLSVFIFSPSLYAGEVDLSRQYSNCMDRSGGVTVNMLDCIAAETSRQDTRLNNAYKRTMAALNASRKKQLQEVQRLWIRYRDVNCDFYADPDGGTIAAVNSNSCYMEATAARATELENLREEY</sequence>
<gene>
    <name evidence="3" type="ORF">HLH17_08255</name>
</gene>
<evidence type="ECO:0000256" key="1">
    <source>
        <dbReference type="SAM" id="SignalP"/>
    </source>
</evidence>
<dbReference type="PANTHER" id="PTHR39176">
    <property type="entry name" value="PERIPLASMIC PROTEIN-RELATED"/>
    <property type="match status" value="1"/>
</dbReference>
<dbReference type="EMBL" id="JABERL010000020">
    <property type="protein sequence ID" value="NNH77646.1"/>
    <property type="molecule type" value="Genomic_DNA"/>
</dbReference>
<dbReference type="RefSeq" id="WP_171540297.1">
    <property type="nucleotide sequence ID" value="NZ_JABERL010000020.1"/>
</dbReference>